<evidence type="ECO:0000313" key="4">
    <source>
        <dbReference type="EMBL" id="KAJ5363228.1"/>
    </source>
</evidence>
<dbReference type="SMART" id="SM00320">
    <property type="entry name" value="WD40"/>
    <property type="match status" value="6"/>
</dbReference>
<dbReference type="PANTHER" id="PTHR44090:SF1">
    <property type="entry name" value="SUPERKILLER COMPLEX PROTEIN 8"/>
    <property type="match status" value="1"/>
</dbReference>
<dbReference type="InterPro" id="IPR015943">
    <property type="entry name" value="WD40/YVTN_repeat-like_dom_sf"/>
</dbReference>
<reference evidence="4" key="2">
    <citation type="journal article" date="2023" name="IMA Fungus">
        <title>Comparative genomic study of the Penicillium genus elucidates a diverse pangenome and 15 lateral gene transfer events.</title>
        <authorList>
            <person name="Petersen C."/>
            <person name="Sorensen T."/>
            <person name="Nielsen M.R."/>
            <person name="Sondergaard T.E."/>
            <person name="Sorensen J.L."/>
            <person name="Fitzpatrick D.A."/>
            <person name="Frisvad J.C."/>
            <person name="Nielsen K.L."/>
        </authorList>
    </citation>
    <scope>NUCLEOTIDE SEQUENCE</scope>
    <source>
        <strain evidence="4">IBT 35675</strain>
    </source>
</reference>
<feature type="repeat" description="WD" evidence="3">
    <location>
        <begin position="228"/>
        <end position="269"/>
    </location>
</feature>
<evidence type="ECO:0000256" key="1">
    <source>
        <dbReference type="ARBA" id="ARBA00022574"/>
    </source>
</evidence>
<dbReference type="GO" id="GO:0032991">
    <property type="term" value="C:protein-containing complex"/>
    <property type="evidence" value="ECO:0007669"/>
    <property type="project" value="UniProtKB-ARBA"/>
</dbReference>
<comment type="caution">
    <text evidence="4">The sequence shown here is derived from an EMBL/GenBank/DDBJ whole genome shotgun (WGS) entry which is preliminary data.</text>
</comment>
<dbReference type="EMBL" id="JAPZBR010000002">
    <property type="protein sequence ID" value="KAJ5363228.1"/>
    <property type="molecule type" value="Genomic_DNA"/>
</dbReference>
<dbReference type="Gene3D" id="2.130.10.10">
    <property type="entry name" value="YVTN repeat-like/Quinoprotein amine dehydrogenase"/>
    <property type="match status" value="1"/>
</dbReference>
<dbReference type="AlphaFoldDB" id="A0A9W9RN18"/>
<gene>
    <name evidence="4" type="ORF">N7541_004072</name>
</gene>
<keyword evidence="2" id="KW-0677">Repeat</keyword>
<feature type="repeat" description="WD" evidence="3">
    <location>
        <begin position="186"/>
        <end position="227"/>
    </location>
</feature>
<evidence type="ECO:0000256" key="3">
    <source>
        <dbReference type="PROSITE-ProRule" id="PRU00221"/>
    </source>
</evidence>
<dbReference type="PANTHER" id="PTHR44090">
    <property type="entry name" value="WD REPEAT-CONTAINING PROTEIN 61"/>
    <property type="match status" value="1"/>
</dbReference>
<name>A0A9W9RN18_PENBR</name>
<reference evidence="4" key="1">
    <citation type="submission" date="2022-12" db="EMBL/GenBank/DDBJ databases">
        <authorList>
            <person name="Petersen C."/>
        </authorList>
    </citation>
    <scope>NUCLEOTIDE SEQUENCE</scope>
    <source>
        <strain evidence="4">IBT 35675</strain>
    </source>
</reference>
<sequence>MSKQYLHAGSAVNAHTTLIFDLEVTDTQVITVGASTDIKVHSTTEPGNPLVQVIEYAHSNGCHQVAIDAEGTRMITAGFNGIMKVWSFSDGSWVADKDLTAALASARTWALDLSVDGQYLAGVNPEGRIQVWDLADNATQIRDQETKGVWGTCIDLSQDGRFMATGHTDGSVYIFSTETGRMPFSLPGSVKQVRVVAFSPAGKLLAATGDSGVITLYDTVSGELVGSLTGNTAWVMNLSWSSTGEYLLSCSHDGKAKVYSMATKHCVATVSESDKVLWAAKWLPKVGRAERFATVGDSCNITIYREASA</sequence>
<evidence type="ECO:0008006" key="6">
    <source>
        <dbReference type="Google" id="ProtNLM"/>
    </source>
</evidence>
<dbReference type="PROSITE" id="PS50082">
    <property type="entry name" value="WD_REPEATS_2"/>
    <property type="match status" value="3"/>
</dbReference>
<evidence type="ECO:0000256" key="2">
    <source>
        <dbReference type="ARBA" id="ARBA00022737"/>
    </source>
</evidence>
<proteinExistence type="predicted"/>
<dbReference type="InterPro" id="IPR051510">
    <property type="entry name" value="SKI8"/>
</dbReference>
<dbReference type="Pfam" id="PF00400">
    <property type="entry name" value="WD40"/>
    <property type="match status" value="4"/>
</dbReference>
<evidence type="ECO:0000313" key="5">
    <source>
        <dbReference type="Proteomes" id="UP001148299"/>
    </source>
</evidence>
<keyword evidence="1 3" id="KW-0853">WD repeat</keyword>
<organism evidence="4 5">
    <name type="scientific">Penicillium brevicompactum</name>
    <dbReference type="NCBI Taxonomy" id="5074"/>
    <lineage>
        <taxon>Eukaryota</taxon>
        <taxon>Fungi</taxon>
        <taxon>Dikarya</taxon>
        <taxon>Ascomycota</taxon>
        <taxon>Pezizomycotina</taxon>
        <taxon>Eurotiomycetes</taxon>
        <taxon>Eurotiomycetidae</taxon>
        <taxon>Eurotiales</taxon>
        <taxon>Aspergillaceae</taxon>
        <taxon>Penicillium</taxon>
    </lineage>
</organism>
<dbReference type="InterPro" id="IPR001680">
    <property type="entry name" value="WD40_rpt"/>
</dbReference>
<keyword evidence="5" id="KW-1185">Reference proteome</keyword>
<feature type="repeat" description="WD" evidence="3">
    <location>
        <begin position="55"/>
        <end position="96"/>
    </location>
</feature>
<dbReference type="InterPro" id="IPR036322">
    <property type="entry name" value="WD40_repeat_dom_sf"/>
</dbReference>
<dbReference type="Proteomes" id="UP001148299">
    <property type="component" value="Unassembled WGS sequence"/>
</dbReference>
<dbReference type="SUPFAM" id="SSF50978">
    <property type="entry name" value="WD40 repeat-like"/>
    <property type="match status" value="1"/>
</dbReference>
<protein>
    <recommendedName>
        <fullName evidence="6">Meiotic recombination protein rec14</fullName>
    </recommendedName>
</protein>
<dbReference type="GO" id="GO:0005634">
    <property type="term" value="C:nucleus"/>
    <property type="evidence" value="ECO:0007669"/>
    <property type="project" value="TreeGrafter"/>
</dbReference>
<accession>A0A9W9RN18</accession>